<evidence type="ECO:0000259" key="7">
    <source>
        <dbReference type="Pfam" id="PF08544"/>
    </source>
</evidence>
<organism evidence="8 9">
    <name type="scientific">Candidatus Kryptonium thompsonii</name>
    <dbReference type="NCBI Taxonomy" id="1633631"/>
    <lineage>
        <taxon>Bacteria</taxon>
        <taxon>Pseudomonadati</taxon>
        <taxon>Candidatus Kryptoniota</taxon>
        <taxon>Candidatus Kryptonium</taxon>
    </lineage>
</organism>
<dbReference type="Proteomes" id="UP000182011">
    <property type="component" value="Unassembled WGS sequence"/>
</dbReference>
<dbReference type="InterPro" id="IPR052203">
    <property type="entry name" value="GHMP_Kinase-Related"/>
</dbReference>
<dbReference type="InterPro" id="IPR001174">
    <property type="entry name" value="HddA/FKP"/>
</dbReference>
<dbReference type="AlphaFoldDB" id="A0A0P1LKL1"/>
<dbReference type="GO" id="GO:0050201">
    <property type="term" value="F:fucokinase activity"/>
    <property type="evidence" value="ECO:0007669"/>
    <property type="project" value="TreeGrafter"/>
</dbReference>
<accession>A0A0S4N8H8</accession>
<evidence type="ECO:0000313" key="9">
    <source>
        <dbReference type="Proteomes" id="UP000182011"/>
    </source>
</evidence>
<dbReference type="InterPro" id="IPR036554">
    <property type="entry name" value="GHMP_kinase_C_sf"/>
</dbReference>
<dbReference type="PRINTS" id="PR00960">
    <property type="entry name" value="LMBPPROTEIN"/>
</dbReference>
<comment type="similarity">
    <text evidence="5">Belongs to the GHMP kinase family.</text>
</comment>
<evidence type="ECO:0000256" key="2">
    <source>
        <dbReference type="ARBA" id="ARBA00022741"/>
    </source>
</evidence>
<dbReference type="GO" id="GO:0042352">
    <property type="term" value="P:GDP-L-fucose salvage"/>
    <property type="evidence" value="ECO:0007669"/>
    <property type="project" value="TreeGrafter"/>
</dbReference>
<gene>
    <name evidence="8" type="ORF">JGI4_01768</name>
</gene>
<dbReference type="PIRSF" id="PIRSF036406">
    <property type="entry name" value="Hept_kin"/>
    <property type="match status" value="1"/>
</dbReference>
<accession>A0A0P1NT33</accession>
<sequence>MLIKSRAPMRISFAGGGTDVDPFPEEYGGVVVNASINKYVTSTLKFRRDQKIKIEIAGEGKIIYDSKDTLVYDGKFDAVKAVIKHMYKGERGLDIYIYKDVEPRSGLGGSAALFLSVIGLFNEISAKKLDKYECAELAYQLERNELKNLGGRQDQIVCAFGGINFIEFKGKDFVRVTPLNLSKETICELEERLILINLGARRNSGTILEQQIKNVETGKNIDALLETKKITYEIKDALLSGDLEKFGKLLDKAWELKKKFAEGISNPDIDRFYKRLKELGVIGGKISGAGGGGHMFVFCKSFCRHKIEREIEKFNYKVVPFSFENSGLVTWRSKMG</sequence>
<accession>A0A0P1LXQ0</accession>
<accession>A0A0P1MBS6</accession>
<dbReference type="PANTHER" id="PTHR32463:SF0">
    <property type="entry name" value="L-FUCOSE KINASE"/>
    <property type="match status" value="1"/>
</dbReference>
<evidence type="ECO:0000256" key="5">
    <source>
        <dbReference type="ARBA" id="ARBA00038121"/>
    </source>
</evidence>
<accession>A0A0P1LKK1</accession>
<dbReference type="PANTHER" id="PTHR32463">
    <property type="entry name" value="L-FUCOSE KINASE"/>
    <property type="match status" value="1"/>
</dbReference>
<keyword evidence="4" id="KW-0067">ATP-binding</keyword>
<proteinExistence type="inferred from homology"/>
<dbReference type="Pfam" id="PF00288">
    <property type="entry name" value="GHMP_kinases_N"/>
    <property type="match status" value="1"/>
</dbReference>
<dbReference type="InterPro" id="IPR013750">
    <property type="entry name" value="GHMP_kinase_C_dom"/>
</dbReference>
<accession>A0A0P1NZU7</accession>
<feature type="domain" description="GHMP kinase C-terminal" evidence="7">
    <location>
        <begin position="235"/>
        <end position="301"/>
    </location>
</feature>
<dbReference type="STRING" id="1633631.GCA_001442925_01763"/>
<accession>A0A0P1LKL1</accession>
<evidence type="ECO:0000256" key="3">
    <source>
        <dbReference type="ARBA" id="ARBA00022777"/>
    </source>
</evidence>
<evidence type="ECO:0000313" key="8">
    <source>
        <dbReference type="EMBL" id="CUU07264.1"/>
    </source>
</evidence>
<dbReference type="InterPro" id="IPR020568">
    <property type="entry name" value="Ribosomal_Su5_D2-typ_SF"/>
</dbReference>
<evidence type="ECO:0000259" key="6">
    <source>
        <dbReference type="Pfam" id="PF00288"/>
    </source>
</evidence>
<dbReference type="Gene3D" id="3.30.230.120">
    <property type="match status" value="1"/>
</dbReference>
<dbReference type="InterPro" id="IPR014606">
    <property type="entry name" value="Heptose_7-P_kinase"/>
</dbReference>
<dbReference type="EMBL" id="FAOP01000006">
    <property type="protein sequence ID" value="CUU07264.1"/>
    <property type="molecule type" value="Genomic_DNA"/>
</dbReference>
<dbReference type="SUPFAM" id="SSF54211">
    <property type="entry name" value="Ribosomal protein S5 domain 2-like"/>
    <property type="match status" value="1"/>
</dbReference>
<evidence type="ECO:0000256" key="4">
    <source>
        <dbReference type="ARBA" id="ARBA00022840"/>
    </source>
</evidence>
<dbReference type="Pfam" id="PF08544">
    <property type="entry name" value="GHMP_kinases_C"/>
    <property type="match status" value="1"/>
</dbReference>
<evidence type="ECO:0000256" key="1">
    <source>
        <dbReference type="ARBA" id="ARBA00022679"/>
    </source>
</evidence>
<protein>
    <submittedName>
        <fullName evidence="8">D-glycero-alpha-D-manno-heptose-7-phosphate kinase</fullName>
    </submittedName>
</protein>
<name>A0A0P1LKL1_9BACT</name>
<dbReference type="SUPFAM" id="SSF55060">
    <property type="entry name" value="GHMP Kinase, C-terminal domain"/>
    <property type="match status" value="1"/>
</dbReference>
<reference evidence="8 9" key="1">
    <citation type="submission" date="2015-11" db="EMBL/GenBank/DDBJ databases">
        <authorList>
            <person name="Zhang Y."/>
            <person name="Guo Z."/>
        </authorList>
    </citation>
    <scope>NUCLEOTIDE SEQUENCE [LARGE SCALE GENOMIC DNA]</scope>
    <source>
        <strain evidence="8">JGI-4</strain>
    </source>
</reference>
<dbReference type="GO" id="GO:0005524">
    <property type="term" value="F:ATP binding"/>
    <property type="evidence" value="ECO:0007669"/>
    <property type="project" value="UniProtKB-KW"/>
</dbReference>
<feature type="domain" description="GHMP kinase N-terminal" evidence="6">
    <location>
        <begin position="79"/>
        <end position="162"/>
    </location>
</feature>
<keyword evidence="3 8" id="KW-0418">Kinase</keyword>
<dbReference type="InterPro" id="IPR006204">
    <property type="entry name" value="GHMP_kinase_N_dom"/>
</dbReference>
<keyword evidence="1" id="KW-0808">Transferase</keyword>
<keyword evidence="2" id="KW-0547">Nucleotide-binding</keyword>
<dbReference type="OrthoDB" id="9812992at2"/>